<protein>
    <recommendedName>
        <fullName evidence="2">HEPN domain-containing protein</fullName>
    </recommendedName>
</protein>
<gene>
    <name evidence="1" type="ORF">SJAV_08780</name>
</gene>
<accession>A0AAT9GQ35</accession>
<dbReference type="InterPro" id="IPR010268">
    <property type="entry name" value="PaREP1"/>
</dbReference>
<dbReference type="AlphaFoldDB" id="A0AAT9GQ35"/>
<sequence length="62" mass="7104">MERDLIKLDESYIYARLIKALDDSLLAIKLFERGFIRNSAGKVFTAVKALLSALIIKYEDKL</sequence>
<reference evidence="1" key="1">
    <citation type="submission" date="2024-03" db="EMBL/GenBank/DDBJ databases">
        <title>Complete genome sequence of Sulfurisphaera javensis strain KD-1.</title>
        <authorList>
            <person name="Sakai H."/>
            <person name="Nur N."/>
            <person name="Suwanto A."/>
            <person name="Kurosawa N."/>
        </authorList>
    </citation>
    <scope>NUCLEOTIDE SEQUENCE</scope>
    <source>
        <strain evidence="1">KD-1</strain>
    </source>
</reference>
<organism evidence="1">
    <name type="scientific">Sulfurisphaera javensis</name>
    <dbReference type="NCBI Taxonomy" id="2049879"/>
    <lineage>
        <taxon>Archaea</taxon>
        <taxon>Thermoproteota</taxon>
        <taxon>Thermoprotei</taxon>
        <taxon>Sulfolobales</taxon>
        <taxon>Sulfolobaceae</taxon>
        <taxon>Sulfurisphaera</taxon>
    </lineage>
</organism>
<proteinExistence type="predicted"/>
<evidence type="ECO:0008006" key="2">
    <source>
        <dbReference type="Google" id="ProtNLM"/>
    </source>
</evidence>
<dbReference type="Pfam" id="PF05942">
    <property type="entry name" value="PaREP1"/>
    <property type="match status" value="1"/>
</dbReference>
<dbReference type="EMBL" id="AP031322">
    <property type="protein sequence ID" value="BFH72934.1"/>
    <property type="molecule type" value="Genomic_DNA"/>
</dbReference>
<dbReference type="GeneID" id="92353809"/>
<dbReference type="KEGG" id="sjv:SJAV_08780"/>
<evidence type="ECO:0000313" key="1">
    <source>
        <dbReference type="EMBL" id="BFH72934.1"/>
    </source>
</evidence>
<dbReference type="RefSeq" id="WP_369611121.1">
    <property type="nucleotide sequence ID" value="NZ_AP031322.1"/>
</dbReference>
<name>A0AAT9GQ35_9CREN</name>